<reference evidence="10" key="1">
    <citation type="submission" date="2019-10" db="EMBL/GenBank/DDBJ databases">
        <title>Streptomyces sp. nov., a novel actinobacterium isolated from alkaline environment.</title>
        <authorList>
            <person name="Golinska P."/>
        </authorList>
    </citation>
    <scope>NUCLEOTIDE SEQUENCE [LARGE SCALE GENOMIC DNA]</scope>
    <source>
        <strain evidence="10">DSM 42108</strain>
    </source>
</reference>
<evidence type="ECO:0000256" key="2">
    <source>
        <dbReference type="ARBA" id="ARBA00022475"/>
    </source>
</evidence>
<keyword evidence="2" id="KW-1003">Cell membrane</keyword>
<feature type="domain" description="ABC3 transporter permease C-terminal" evidence="8">
    <location>
        <begin position="690"/>
        <end position="800"/>
    </location>
</feature>
<proteinExistence type="predicted"/>
<evidence type="ECO:0000313" key="9">
    <source>
        <dbReference type="EMBL" id="MBB0231434.1"/>
    </source>
</evidence>
<feature type="non-terminal residue" evidence="9">
    <location>
        <position position="1"/>
    </location>
</feature>
<feature type="transmembrane region" description="Helical" evidence="7">
    <location>
        <begin position="321"/>
        <end position="342"/>
    </location>
</feature>
<dbReference type="InterPro" id="IPR038766">
    <property type="entry name" value="Membrane_comp_ABC_pdt"/>
</dbReference>
<comment type="caution">
    <text evidence="9">The sequence shown here is derived from an EMBL/GenBank/DDBJ whole genome shotgun (WGS) entry which is preliminary data.</text>
</comment>
<evidence type="ECO:0000313" key="10">
    <source>
        <dbReference type="Proteomes" id="UP000530234"/>
    </source>
</evidence>
<evidence type="ECO:0000256" key="4">
    <source>
        <dbReference type="ARBA" id="ARBA00022989"/>
    </source>
</evidence>
<feature type="transmembrane region" description="Helical" evidence="7">
    <location>
        <begin position="52"/>
        <end position="74"/>
    </location>
</feature>
<feature type="region of interest" description="Disordered" evidence="6">
    <location>
        <begin position="1"/>
        <end position="24"/>
    </location>
</feature>
<evidence type="ECO:0000259" key="8">
    <source>
        <dbReference type="Pfam" id="PF02687"/>
    </source>
</evidence>
<feature type="transmembrane region" description="Helical" evidence="7">
    <location>
        <begin position="279"/>
        <end position="301"/>
    </location>
</feature>
<feature type="compositionally biased region" description="Pro residues" evidence="6">
    <location>
        <begin position="13"/>
        <end position="22"/>
    </location>
</feature>
<organism evidence="9 10">
    <name type="scientific">Streptomyces calidiresistens</name>
    <dbReference type="NCBI Taxonomy" id="1485586"/>
    <lineage>
        <taxon>Bacteria</taxon>
        <taxon>Bacillati</taxon>
        <taxon>Actinomycetota</taxon>
        <taxon>Actinomycetes</taxon>
        <taxon>Kitasatosporales</taxon>
        <taxon>Streptomycetaceae</taxon>
        <taxon>Streptomyces</taxon>
    </lineage>
</organism>
<feature type="transmembrane region" description="Helical" evidence="7">
    <location>
        <begin position="363"/>
        <end position="382"/>
    </location>
</feature>
<feature type="domain" description="ABC3 transporter permease C-terminal" evidence="8">
    <location>
        <begin position="233"/>
        <end position="344"/>
    </location>
</feature>
<gene>
    <name evidence="9" type="ORF">FOE67_18455</name>
</gene>
<dbReference type="PANTHER" id="PTHR30287:SF2">
    <property type="entry name" value="BLL1001 PROTEIN"/>
    <property type="match status" value="1"/>
</dbReference>
<dbReference type="Pfam" id="PF02687">
    <property type="entry name" value="FtsX"/>
    <property type="match status" value="2"/>
</dbReference>
<evidence type="ECO:0000256" key="3">
    <source>
        <dbReference type="ARBA" id="ARBA00022692"/>
    </source>
</evidence>
<sequence length="808" mass="84690">DRGAAPVVRGPLPDAPRFPEPPGTAGRWARDLWMGMRFALVGGREGMLRTSLTALGVGFGVAVLLLAAAVPNLISGREDRNHSRAHEYTSASEGEIAPGERTVLLVPRSTQFRGEWVTGTVLHAEGGDPALPPGITEVPAPGTMVVSPALRDLLDSPDAPLLTPRIPYEPSGVIADEGLSEPNELLWYAGDPGIAERIDDEDDTVYRVDAFGVASESQPLHPVLLLLLVVGCVVLLLPVGAFIATAVRLGGERRDRRLAALRLLGTDIRATHRIAAGEALAGALVGLLVGAVVFLLGRNLLAELRVFGFSAFPGDAVPAPSIALVVVIGVPVAAVVVTLQAMRRIAVEPLGVVRTSTPRRRRLWWRLLPPIAGLALLLPLALSGSEEPQIGTAQVWQIAVGIVLLLVGATAVLPWLVEALTGRVRGGPVPFQLAMRRLQLDSGSASRAVSGVTIAVAGAIALQTFLTGIAGQFALETGASEGSPSLVVSGGAPRDAANPLEGTERLEEVPGVTGVLGYASQQLPRADDPEIWTGVTVAECEVLVQLLGTQDCVDGAVYLANREDGHLSVAPGDSLNLSVEYDALSGDLLDTEVELWTIPADAPVVSMDGENGIGYLTTGVFTTPAALDPGRISHVTFEAQLYTEPGVPDIAEHVRNAVLDVGSRFHVFESSPTLYNDEFDNIRRALYAGAVIVMILIGGSMAISTLEQMRERRRLLSVLVAFGTPRSTLAASVLWQTALPVGLGLLIAMVGGVGLGAILLTMVGGSAVFDIPSLLVMTAAGAGVILGATLIGMPSLYRMMRPQGLRTE</sequence>
<comment type="subcellular location">
    <subcellularLocation>
        <location evidence="1">Cell membrane</location>
        <topology evidence="1">Multi-pass membrane protein</topology>
    </subcellularLocation>
</comment>
<dbReference type="EMBL" id="VKHS01000514">
    <property type="protein sequence ID" value="MBB0231434.1"/>
    <property type="molecule type" value="Genomic_DNA"/>
</dbReference>
<feature type="transmembrane region" description="Helical" evidence="7">
    <location>
        <begin position="394"/>
        <end position="417"/>
    </location>
</feature>
<keyword evidence="4 7" id="KW-1133">Transmembrane helix</keyword>
<dbReference type="Proteomes" id="UP000530234">
    <property type="component" value="Unassembled WGS sequence"/>
</dbReference>
<accession>A0A7W3T5S5</accession>
<dbReference type="GO" id="GO:0005886">
    <property type="term" value="C:plasma membrane"/>
    <property type="evidence" value="ECO:0007669"/>
    <property type="project" value="UniProtKB-SubCell"/>
</dbReference>
<dbReference type="AlphaFoldDB" id="A0A7W3T5S5"/>
<feature type="transmembrane region" description="Helical" evidence="7">
    <location>
        <begin position="445"/>
        <end position="466"/>
    </location>
</feature>
<feature type="transmembrane region" description="Helical" evidence="7">
    <location>
        <begin position="223"/>
        <end position="247"/>
    </location>
</feature>
<protein>
    <submittedName>
        <fullName evidence="9">FtsX-like permease family protein</fullName>
    </submittedName>
</protein>
<keyword evidence="10" id="KW-1185">Reference proteome</keyword>
<keyword evidence="5 7" id="KW-0472">Membrane</keyword>
<feature type="transmembrane region" description="Helical" evidence="7">
    <location>
        <begin position="774"/>
        <end position="797"/>
    </location>
</feature>
<evidence type="ECO:0000256" key="6">
    <source>
        <dbReference type="SAM" id="MobiDB-lite"/>
    </source>
</evidence>
<dbReference type="InterPro" id="IPR003838">
    <property type="entry name" value="ABC3_permease_C"/>
</dbReference>
<feature type="transmembrane region" description="Helical" evidence="7">
    <location>
        <begin position="685"/>
        <end position="703"/>
    </location>
</feature>
<keyword evidence="3 7" id="KW-0812">Transmembrane</keyword>
<evidence type="ECO:0000256" key="5">
    <source>
        <dbReference type="ARBA" id="ARBA00023136"/>
    </source>
</evidence>
<evidence type="ECO:0000256" key="1">
    <source>
        <dbReference type="ARBA" id="ARBA00004651"/>
    </source>
</evidence>
<evidence type="ECO:0000256" key="7">
    <source>
        <dbReference type="SAM" id="Phobius"/>
    </source>
</evidence>
<dbReference type="RefSeq" id="WP_182665802.1">
    <property type="nucleotide sequence ID" value="NZ_VKHS01000514.1"/>
</dbReference>
<name>A0A7W3T5S5_9ACTN</name>
<feature type="transmembrane region" description="Helical" evidence="7">
    <location>
        <begin position="741"/>
        <end position="762"/>
    </location>
</feature>
<dbReference type="PANTHER" id="PTHR30287">
    <property type="entry name" value="MEMBRANE COMPONENT OF PREDICTED ABC SUPERFAMILY METABOLITE UPTAKE TRANSPORTER"/>
    <property type="match status" value="1"/>
</dbReference>